<dbReference type="InterPro" id="IPR037138">
    <property type="entry name" value="His_deacetylse_dom_sf"/>
</dbReference>
<dbReference type="InterPro" id="IPR023696">
    <property type="entry name" value="Ureohydrolase_dom_sf"/>
</dbReference>
<protein>
    <submittedName>
        <fullName evidence="1">Histone deacetylase family protein</fullName>
    </submittedName>
</protein>
<comment type="caution">
    <text evidence="1">The sequence shown here is derived from an EMBL/GenBank/DDBJ whole genome shotgun (WGS) entry which is preliminary data.</text>
</comment>
<feature type="non-terminal residue" evidence="1">
    <location>
        <position position="75"/>
    </location>
</feature>
<proteinExistence type="predicted"/>
<dbReference type="SUPFAM" id="SSF52768">
    <property type="entry name" value="Arginase/deacetylase"/>
    <property type="match status" value="1"/>
</dbReference>
<name>A0ABU9G983_9GAMM</name>
<reference evidence="1 2" key="1">
    <citation type="submission" date="2024-02" db="EMBL/GenBank/DDBJ databases">
        <title>Bacteria isolated from the canopy kelp, Nereocystis luetkeana.</title>
        <authorList>
            <person name="Pfister C.A."/>
            <person name="Younker I.T."/>
            <person name="Light S.H."/>
        </authorList>
    </citation>
    <scope>NUCLEOTIDE SEQUENCE [LARGE SCALE GENOMIC DNA]</scope>
    <source>
        <strain evidence="1 2">TI.4.07</strain>
    </source>
</reference>
<sequence>GRKLRTAYITLHHCDKHDMGEAHPECPVRLGAIRDRLIAGLLLDYLRCVEALPATRAQVKAVHDSAYVDSIFAKA</sequence>
<keyword evidence="2" id="KW-1185">Reference proteome</keyword>
<accession>A0ABU9G983</accession>
<gene>
    <name evidence="1" type="ORF">V6242_18020</name>
</gene>
<evidence type="ECO:0000313" key="1">
    <source>
        <dbReference type="EMBL" id="MEL0615039.1"/>
    </source>
</evidence>
<organism evidence="1 2">
    <name type="scientific">Marinomonas arenicola</name>
    <dbReference type="NCBI Taxonomy" id="569601"/>
    <lineage>
        <taxon>Bacteria</taxon>
        <taxon>Pseudomonadati</taxon>
        <taxon>Pseudomonadota</taxon>
        <taxon>Gammaproteobacteria</taxon>
        <taxon>Oceanospirillales</taxon>
        <taxon>Oceanospirillaceae</taxon>
        <taxon>Marinomonas</taxon>
    </lineage>
</organism>
<dbReference type="Proteomes" id="UP001379949">
    <property type="component" value="Unassembled WGS sequence"/>
</dbReference>
<feature type="non-terminal residue" evidence="1">
    <location>
        <position position="1"/>
    </location>
</feature>
<dbReference type="Gene3D" id="3.40.800.20">
    <property type="entry name" value="Histone deacetylase domain"/>
    <property type="match status" value="1"/>
</dbReference>
<dbReference type="EMBL" id="JBAKAR010000183">
    <property type="protein sequence ID" value="MEL0615039.1"/>
    <property type="molecule type" value="Genomic_DNA"/>
</dbReference>
<evidence type="ECO:0000313" key="2">
    <source>
        <dbReference type="Proteomes" id="UP001379949"/>
    </source>
</evidence>